<organism evidence="1 2">
    <name type="scientific">Arctium lappa</name>
    <name type="common">Greater burdock</name>
    <name type="synonym">Lappa major</name>
    <dbReference type="NCBI Taxonomy" id="4217"/>
    <lineage>
        <taxon>Eukaryota</taxon>
        <taxon>Viridiplantae</taxon>
        <taxon>Streptophyta</taxon>
        <taxon>Embryophyta</taxon>
        <taxon>Tracheophyta</taxon>
        <taxon>Spermatophyta</taxon>
        <taxon>Magnoliopsida</taxon>
        <taxon>eudicotyledons</taxon>
        <taxon>Gunneridae</taxon>
        <taxon>Pentapetalae</taxon>
        <taxon>asterids</taxon>
        <taxon>campanulids</taxon>
        <taxon>Asterales</taxon>
        <taxon>Asteraceae</taxon>
        <taxon>Carduoideae</taxon>
        <taxon>Cardueae</taxon>
        <taxon>Arctiinae</taxon>
        <taxon>Arctium</taxon>
    </lineage>
</organism>
<accession>A0ACB9C234</accession>
<protein>
    <submittedName>
        <fullName evidence="1">Uncharacterized protein</fullName>
    </submittedName>
</protein>
<evidence type="ECO:0000313" key="2">
    <source>
        <dbReference type="Proteomes" id="UP001055879"/>
    </source>
</evidence>
<reference evidence="2" key="1">
    <citation type="journal article" date="2022" name="Mol. Ecol. Resour.">
        <title>The genomes of chicory, endive, great burdock and yacon provide insights into Asteraceae palaeo-polyploidization history and plant inulin production.</title>
        <authorList>
            <person name="Fan W."/>
            <person name="Wang S."/>
            <person name="Wang H."/>
            <person name="Wang A."/>
            <person name="Jiang F."/>
            <person name="Liu H."/>
            <person name="Zhao H."/>
            <person name="Xu D."/>
            <person name="Zhang Y."/>
        </authorList>
    </citation>
    <scope>NUCLEOTIDE SEQUENCE [LARGE SCALE GENOMIC DNA]</scope>
    <source>
        <strain evidence="2">cv. Niubang</strain>
    </source>
</reference>
<proteinExistence type="predicted"/>
<comment type="caution">
    <text evidence="1">The sequence shown here is derived from an EMBL/GenBank/DDBJ whole genome shotgun (WGS) entry which is preliminary data.</text>
</comment>
<gene>
    <name evidence="1" type="ORF">L6452_17006</name>
</gene>
<sequence>MMEVLTFVLLVSSLWKVSSQLACLFNSAFAIFVTIAQLATPTRRVDYCCFRETSIGNRKSTTISCSTASIEDFFQFWVLLGGFNLGVISIDKRMKMMRLLIKENSSITKGEQVACRLREMSNQQLIH</sequence>
<name>A0ACB9C234_ARCLA</name>
<dbReference type="EMBL" id="CM042051">
    <property type="protein sequence ID" value="KAI3728372.1"/>
    <property type="molecule type" value="Genomic_DNA"/>
</dbReference>
<keyword evidence="2" id="KW-1185">Reference proteome</keyword>
<dbReference type="Proteomes" id="UP001055879">
    <property type="component" value="Linkage Group LG05"/>
</dbReference>
<evidence type="ECO:0000313" key="1">
    <source>
        <dbReference type="EMBL" id="KAI3728372.1"/>
    </source>
</evidence>
<reference evidence="1 2" key="2">
    <citation type="journal article" date="2022" name="Mol. Ecol. Resour.">
        <title>The genomes of chicory, endive, great burdock and yacon provide insights into Asteraceae paleo-polyploidization history and plant inulin production.</title>
        <authorList>
            <person name="Fan W."/>
            <person name="Wang S."/>
            <person name="Wang H."/>
            <person name="Wang A."/>
            <person name="Jiang F."/>
            <person name="Liu H."/>
            <person name="Zhao H."/>
            <person name="Xu D."/>
            <person name="Zhang Y."/>
        </authorList>
    </citation>
    <scope>NUCLEOTIDE SEQUENCE [LARGE SCALE GENOMIC DNA]</scope>
    <source>
        <strain evidence="2">cv. Niubang</strain>
    </source>
</reference>